<dbReference type="Proteomes" id="UP001530315">
    <property type="component" value="Unassembled WGS sequence"/>
</dbReference>
<proteinExistence type="predicted"/>
<evidence type="ECO:0000313" key="1">
    <source>
        <dbReference type="EMBL" id="KAL3761324.1"/>
    </source>
</evidence>
<comment type="caution">
    <text evidence="1">The sequence shown here is derived from an EMBL/GenBank/DDBJ whole genome shotgun (WGS) entry which is preliminary data.</text>
</comment>
<sequence length="359" mass="40214">MSLDPAVYDSAFSRGLKPSVSFPYDLHLFEGRRRTIARIGIDYEDCHSVYEDYEIDYDVIRERRWSHPVLLELERITTGGVGGGGGENGWEAAGTVVVRTSSSGCPAAYSRPGESWASVSMAEEEILANRIDGEVWVVSHGGAFAEPLRAIVRDRDARAPEDDNESTLDRILAHYPYPLRRQLQHQQQKQPKLCIYIYGSVFESILSQLESNPDIARIMHNDGSYPQLLTLEGLLSHPDQDPIGIRSQFEQFLAAENVAYPIVLARDDVFRHRNELERLESVVSKLAGEHNGASRQYNFTSLLEADEDCHRGANAALESISNASLRAGLVERYSALNEIFNSHPLLQLVVPTMEDVESR</sequence>
<gene>
    <name evidence="1" type="ORF">ACHAW5_001756</name>
</gene>
<reference evidence="1 2" key="1">
    <citation type="submission" date="2024-10" db="EMBL/GenBank/DDBJ databases">
        <title>Updated reference genomes for cyclostephanoid diatoms.</title>
        <authorList>
            <person name="Roberts W.R."/>
            <person name="Alverson A.J."/>
        </authorList>
    </citation>
    <scope>NUCLEOTIDE SEQUENCE [LARGE SCALE GENOMIC DNA]</scope>
    <source>
        <strain evidence="1 2">AJA276-08</strain>
    </source>
</reference>
<name>A0ABD3MFC0_9STRA</name>
<protein>
    <submittedName>
        <fullName evidence="1">Uncharacterized protein</fullName>
    </submittedName>
</protein>
<keyword evidence="2" id="KW-1185">Reference proteome</keyword>
<dbReference type="AlphaFoldDB" id="A0ABD3MFC0"/>
<dbReference type="EMBL" id="JALLAZ020001854">
    <property type="protein sequence ID" value="KAL3761324.1"/>
    <property type="molecule type" value="Genomic_DNA"/>
</dbReference>
<organism evidence="1 2">
    <name type="scientific">Stephanodiscus triporus</name>
    <dbReference type="NCBI Taxonomy" id="2934178"/>
    <lineage>
        <taxon>Eukaryota</taxon>
        <taxon>Sar</taxon>
        <taxon>Stramenopiles</taxon>
        <taxon>Ochrophyta</taxon>
        <taxon>Bacillariophyta</taxon>
        <taxon>Coscinodiscophyceae</taxon>
        <taxon>Thalassiosirophycidae</taxon>
        <taxon>Stephanodiscales</taxon>
        <taxon>Stephanodiscaceae</taxon>
        <taxon>Stephanodiscus</taxon>
    </lineage>
</organism>
<accession>A0ABD3MFC0</accession>
<evidence type="ECO:0000313" key="2">
    <source>
        <dbReference type="Proteomes" id="UP001530315"/>
    </source>
</evidence>